<dbReference type="Proteomes" id="UP000481153">
    <property type="component" value="Unassembled WGS sequence"/>
</dbReference>
<organism evidence="1 2">
    <name type="scientific">Aphanomyces euteiches</name>
    <dbReference type="NCBI Taxonomy" id="100861"/>
    <lineage>
        <taxon>Eukaryota</taxon>
        <taxon>Sar</taxon>
        <taxon>Stramenopiles</taxon>
        <taxon>Oomycota</taxon>
        <taxon>Saprolegniomycetes</taxon>
        <taxon>Saprolegniales</taxon>
        <taxon>Verrucalvaceae</taxon>
        <taxon>Aphanomyces</taxon>
    </lineage>
</organism>
<keyword evidence="2" id="KW-1185">Reference proteome</keyword>
<dbReference type="VEuPathDB" id="FungiDB:AeMF1_021106"/>
<name>A0A6G0XCP9_9STRA</name>
<dbReference type="AlphaFoldDB" id="A0A6G0XCP9"/>
<dbReference type="EMBL" id="VJMJ01000079">
    <property type="protein sequence ID" value="KAF0737936.1"/>
    <property type="molecule type" value="Genomic_DNA"/>
</dbReference>
<sequence length="420" mass="47176">MSSRAGQDAAAILATQRKSELQRQRRIQTKKEVATLHKLIGQLETKRQILAADFDPMETLSWKQVAKALQEEFASVQHENVKLKRQKQAMLNLIVTMSKWIASGQDISRGPGAILHSASNLSLHRVTLLASNPDSRRHGLDWLTQILYQNTDAFLERYAMPSQPSNSVYGDFLVDVSDLNNVQHVFQAQVEIPLDMDHVVDPVRLHLVNNLNAVDTYVKRAIPVDPEIVHRVSPLMTYIRRYAENEIGEQYAMNVLYREIPEPDRVTFVGQTVEDDKFERFSYSRRKSITWVVVARVAPSSTRVTLLSLSSLEYTDSGFLSLQAQAKNHGIELDPNDPRIAEQYAARCQIVGAAGVSQYTIYLSNVVKASIEQGNAPRDPLSMYLDEQVLELKLKTTAPKQDVVLSGHTTGKLAQLSEAS</sequence>
<evidence type="ECO:0000313" key="1">
    <source>
        <dbReference type="EMBL" id="KAF0737936.1"/>
    </source>
</evidence>
<reference evidence="1 2" key="1">
    <citation type="submission" date="2019-07" db="EMBL/GenBank/DDBJ databases">
        <title>Genomics analysis of Aphanomyces spp. identifies a new class of oomycete effector associated with host adaptation.</title>
        <authorList>
            <person name="Gaulin E."/>
        </authorList>
    </citation>
    <scope>NUCLEOTIDE SEQUENCE [LARGE SCALE GENOMIC DNA]</scope>
    <source>
        <strain evidence="1 2">ATCC 201684</strain>
    </source>
</reference>
<protein>
    <submittedName>
        <fullName evidence="1">Uncharacterized protein</fullName>
    </submittedName>
</protein>
<evidence type="ECO:0000313" key="2">
    <source>
        <dbReference type="Proteomes" id="UP000481153"/>
    </source>
</evidence>
<accession>A0A6G0XCP9</accession>
<proteinExistence type="predicted"/>
<gene>
    <name evidence="1" type="ORF">Ae201684_005932</name>
</gene>
<comment type="caution">
    <text evidence="1">The sequence shown here is derived from an EMBL/GenBank/DDBJ whole genome shotgun (WGS) entry which is preliminary data.</text>
</comment>